<feature type="signal peptide" evidence="1">
    <location>
        <begin position="1"/>
        <end position="20"/>
    </location>
</feature>
<dbReference type="Gene3D" id="1.25.40.10">
    <property type="entry name" value="Tetratricopeptide repeat domain"/>
    <property type="match status" value="1"/>
</dbReference>
<gene>
    <name evidence="2" type="ORF">BSZ37_16685</name>
</gene>
<protein>
    <recommendedName>
        <fullName evidence="4">Sel1 repeat family protein</fullName>
    </recommendedName>
</protein>
<keyword evidence="1" id="KW-0732">Signal</keyword>
<dbReference type="Proteomes" id="UP000216339">
    <property type="component" value="Unassembled WGS sequence"/>
</dbReference>
<name>A0A271J3V0_9BACT</name>
<dbReference type="AlphaFoldDB" id="A0A271J3V0"/>
<feature type="chain" id="PRO_5012492979" description="Sel1 repeat family protein" evidence="1">
    <location>
        <begin position="21"/>
        <end position="281"/>
    </location>
</feature>
<proteinExistence type="predicted"/>
<reference evidence="2 3" key="1">
    <citation type="submission" date="2016-11" db="EMBL/GenBank/DDBJ databases">
        <title>Study of marine rhodopsin-containing bacteria.</title>
        <authorList>
            <person name="Yoshizawa S."/>
            <person name="Kumagai Y."/>
            <person name="Kogure K."/>
        </authorList>
    </citation>
    <scope>NUCLEOTIDE SEQUENCE [LARGE SCALE GENOMIC DNA]</scope>
    <source>
        <strain evidence="2 3">SAORIC-28</strain>
    </source>
</reference>
<evidence type="ECO:0000256" key="1">
    <source>
        <dbReference type="SAM" id="SignalP"/>
    </source>
</evidence>
<comment type="caution">
    <text evidence="2">The sequence shown here is derived from an EMBL/GenBank/DDBJ whole genome shotgun (WGS) entry which is preliminary data.</text>
</comment>
<evidence type="ECO:0008006" key="4">
    <source>
        <dbReference type="Google" id="ProtNLM"/>
    </source>
</evidence>
<dbReference type="PROSITE" id="PS51257">
    <property type="entry name" value="PROKAR_LIPOPROTEIN"/>
    <property type="match status" value="1"/>
</dbReference>
<evidence type="ECO:0000313" key="3">
    <source>
        <dbReference type="Proteomes" id="UP000216339"/>
    </source>
</evidence>
<sequence length="281" mass="30425">MVRLSILCLLLLAACRPAPSGLTPHEAALAHLDALRAGDADRALALLDEAAEAGHLEALHILAHAHGRGYLQTPYDSVQKSTSHLPIFSTRWEAGRALRRFERALRDSVRAGSVEAQFLVADRLLGTRRIPGARDEVDPDSARALYHTLAARDADPLRLAFLANRLGDDEAYLAHLDDAAEAGDPNACVFRYWRRRDRDARFSAAGVAREIDALEACRARALEAHHDAEMFTSGERVVGDLAAQAREGNAEATATLDSLRATGVFDRHPRLAPLADAGVPG</sequence>
<evidence type="ECO:0000313" key="2">
    <source>
        <dbReference type="EMBL" id="PAP77958.1"/>
    </source>
</evidence>
<dbReference type="SUPFAM" id="SSF81901">
    <property type="entry name" value="HCP-like"/>
    <property type="match status" value="1"/>
</dbReference>
<keyword evidence="3" id="KW-1185">Reference proteome</keyword>
<accession>A0A271J3V0</accession>
<dbReference type="EMBL" id="MQWD01000001">
    <property type="protein sequence ID" value="PAP77958.1"/>
    <property type="molecule type" value="Genomic_DNA"/>
</dbReference>
<dbReference type="RefSeq" id="WP_095511625.1">
    <property type="nucleotide sequence ID" value="NZ_MQWD01000001.1"/>
</dbReference>
<dbReference type="InterPro" id="IPR011990">
    <property type="entry name" value="TPR-like_helical_dom_sf"/>
</dbReference>
<organism evidence="2 3">
    <name type="scientific">Rubrivirga marina</name>
    <dbReference type="NCBI Taxonomy" id="1196024"/>
    <lineage>
        <taxon>Bacteria</taxon>
        <taxon>Pseudomonadati</taxon>
        <taxon>Rhodothermota</taxon>
        <taxon>Rhodothermia</taxon>
        <taxon>Rhodothermales</taxon>
        <taxon>Rubricoccaceae</taxon>
        <taxon>Rubrivirga</taxon>
    </lineage>
</organism>